<reference evidence="2" key="1">
    <citation type="journal article" date="2019" name="Int. J. Syst. Evol. Microbiol.">
        <title>The Global Catalogue of Microorganisms (GCM) 10K type strain sequencing project: providing services to taxonomists for standard genome sequencing and annotation.</title>
        <authorList>
            <consortium name="The Broad Institute Genomics Platform"/>
            <consortium name="The Broad Institute Genome Sequencing Center for Infectious Disease"/>
            <person name="Wu L."/>
            <person name="Ma J."/>
        </authorList>
    </citation>
    <scope>NUCLEOTIDE SEQUENCE [LARGE SCALE GENOMIC DNA]</scope>
    <source>
        <strain evidence="2">CGMCC 1.12471</strain>
    </source>
</reference>
<dbReference type="RefSeq" id="WP_377934634.1">
    <property type="nucleotide sequence ID" value="NZ_JBHUEA010000014.1"/>
</dbReference>
<organism evidence="1 2">
    <name type="scientific">Amnibacterium endophyticum</name>
    <dbReference type="NCBI Taxonomy" id="2109337"/>
    <lineage>
        <taxon>Bacteria</taxon>
        <taxon>Bacillati</taxon>
        <taxon>Actinomycetota</taxon>
        <taxon>Actinomycetes</taxon>
        <taxon>Micrococcales</taxon>
        <taxon>Microbacteriaceae</taxon>
        <taxon>Amnibacterium</taxon>
    </lineage>
</organism>
<evidence type="ECO:0000313" key="2">
    <source>
        <dbReference type="Proteomes" id="UP001597347"/>
    </source>
</evidence>
<name>A0ABW4LIR0_9MICO</name>
<proteinExistence type="predicted"/>
<keyword evidence="2" id="KW-1185">Reference proteome</keyword>
<evidence type="ECO:0000313" key="1">
    <source>
        <dbReference type="EMBL" id="MFD1721949.1"/>
    </source>
</evidence>
<dbReference type="EMBL" id="JBHUEA010000014">
    <property type="protein sequence ID" value="MFD1721949.1"/>
    <property type="molecule type" value="Genomic_DNA"/>
</dbReference>
<protein>
    <submittedName>
        <fullName evidence="1">Uncharacterized protein</fullName>
    </submittedName>
</protein>
<accession>A0ABW4LIR0</accession>
<dbReference type="Proteomes" id="UP001597347">
    <property type="component" value="Unassembled WGS sequence"/>
</dbReference>
<comment type="caution">
    <text evidence="1">The sequence shown here is derived from an EMBL/GenBank/DDBJ whole genome shotgun (WGS) entry which is preliminary data.</text>
</comment>
<gene>
    <name evidence="1" type="ORF">ACFSBI_10325</name>
</gene>
<sequence>MADRRERMRGWARRLDRSLLPFLGPAQVGVGYAEAPEVRRTDAPCPLCGAPMDRHEVIRSADPARATRLVCPD</sequence>